<evidence type="ECO:0000256" key="13">
    <source>
        <dbReference type="SAM" id="SignalP"/>
    </source>
</evidence>
<dbReference type="STRING" id="1754191.A0A1Y1UQQ9"/>
<name>A0A1Y1UQQ9_9FUNG</name>
<dbReference type="InterPro" id="IPR003137">
    <property type="entry name" value="PA_domain"/>
</dbReference>
<evidence type="ECO:0000256" key="8">
    <source>
        <dbReference type="ARBA" id="ARBA00022989"/>
    </source>
</evidence>
<comment type="caution">
    <text evidence="15">The sequence shown here is derived from an EMBL/GenBank/DDBJ whole genome shotgun (WGS) entry which is preliminary data.</text>
</comment>
<keyword evidence="16" id="KW-1185">Reference proteome</keyword>
<dbReference type="SUPFAM" id="SSF57850">
    <property type="entry name" value="RING/U-box"/>
    <property type="match status" value="1"/>
</dbReference>
<evidence type="ECO:0000256" key="11">
    <source>
        <dbReference type="SAM" id="MobiDB-lite"/>
    </source>
</evidence>
<feature type="region of interest" description="Disordered" evidence="11">
    <location>
        <begin position="73"/>
        <end position="102"/>
    </location>
</feature>
<reference evidence="15 16" key="2">
    <citation type="submission" date="2016-08" db="EMBL/GenBank/DDBJ databases">
        <title>Pervasive Adenine N6-methylation of Active Genes in Fungi.</title>
        <authorList>
            <consortium name="DOE Joint Genome Institute"/>
            <person name="Mondo S.J."/>
            <person name="Dannebaum R.O."/>
            <person name="Kuo R.C."/>
            <person name="Labutti K."/>
            <person name="Haridas S."/>
            <person name="Kuo A."/>
            <person name="Salamov A."/>
            <person name="Ahrendt S.R."/>
            <person name="Lipzen A."/>
            <person name="Sullivan W."/>
            <person name="Andreopoulos W.B."/>
            <person name="Clum A."/>
            <person name="Lindquist E."/>
            <person name="Daum C."/>
            <person name="Ramamoorthy G.K."/>
            <person name="Gryganskyi A."/>
            <person name="Culley D."/>
            <person name="Magnuson J.K."/>
            <person name="James T.Y."/>
            <person name="O'Malley M.A."/>
            <person name="Stajich J.E."/>
            <person name="Spatafora J.W."/>
            <person name="Visel A."/>
            <person name="Grigoriev I.V."/>
        </authorList>
    </citation>
    <scope>NUCLEOTIDE SEQUENCE [LARGE SCALE GENOMIC DNA]</scope>
    <source>
        <strain evidence="16">finn</strain>
    </source>
</reference>
<feature type="chain" id="PRO_5012892163" description="RING-type E3 ubiquitin transferase" evidence="13">
    <location>
        <begin position="27"/>
        <end position="433"/>
    </location>
</feature>
<keyword evidence="9 12" id="KW-0472">Membrane</keyword>
<comment type="subcellular location">
    <subcellularLocation>
        <location evidence="2">Membrane</location>
        <topology evidence="2">Single-pass membrane protein</topology>
    </subcellularLocation>
</comment>
<evidence type="ECO:0000256" key="4">
    <source>
        <dbReference type="ARBA" id="ARBA00022692"/>
    </source>
</evidence>
<keyword evidence="5" id="KW-0479">Metal-binding</keyword>
<evidence type="ECO:0000256" key="12">
    <source>
        <dbReference type="SAM" id="Phobius"/>
    </source>
</evidence>
<dbReference type="GO" id="GO:0016020">
    <property type="term" value="C:membrane"/>
    <property type="evidence" value="ECO:0007669"/>
    <property type="project" value="UniProtKB-SubCell"/>
</dbReference>
<dbReference type="PANTHER" id="PTHR47168:SF1">
    <property type="entry name" value="OS02G0798600 PROTEIN"/>
    <property type="match status" value="1"/>
</dbReference>
<feature type="domain" description="RING-type" evidence="14">
    <location>
        <begin position="295"/>
        <end position="337"/>
    </location>
</feature>
<keyword evidence="7" id="KW-0862">Zinc</keyword>
<protein>
    <recommendedName>
        <fullName evidence="3">RING-type E3 ubiquitin transferase</fullName>
        <ecNumber evidence="3">2.3.2.27</ecNumber>
    </recommendedName>
</protein>
<dbReference type="SUPFAM" id="SSF52025">
    <property type="entry name" value="PA domain"/>
    <property type="match status" value="1"/>
</dbReference>
<dbReference type="FunFam" id="3.30.40.10:FF:000388">
    <property type="entry name" value="Putative RING zinc finger domain superfamily protein"/>
    <property type="match status" value="1"/>
</dbReference>
<gene>
    <name evidence="15" type="ORF">BCR36DRAFT_407579</name>
</gene>
<dbReference type="EMBL" id="MCFH01000095">
    <property type="protein sequence ID" value="ORX40390.1"/>
    <property type="molecule type" value="Genomic_DNA"/>
</dbReference>
<dbReference type="Pfam" id="PF13639">
    <property type="entry name" value="zf-RING_2"/>
    <property type="match status" value="1"/>
</dbReference>
<dbReference type="InterPro" id="IPR013083">
    <property type="entry name" value="Znf_RING/FYVE/PHD"/>
</dbReference>
<evidence type="ECO:0000256" key="9">
    <source>
        <dbReference type="ARBA" id="ARBA00023136"/>
    </source>
</evidence>
<organism evidence="15 16">
    <name type="scientific">Piromyces finnis</name>
    <dbReference type="NCBI Taxonomy" id="1754191"/>
    <lineage>
        <taxon>Eukaryota</taxon>
        <taxon>Fungi</taxon>
        <taxon>Fungi incertae sedis</taxon>
        <taxon>Chytridiomycota</taxon>
        <taxon>Chytridiomycota incertae sedis</taxon>
        <taxon>Neocallimastigomycetes</taxon>
        <taxon>Neocallimastigales</taxon>
        <taxon>Neocallimastigaceae</taxon>
        <taxon>Piromyces</taxon>
    </lineage>
</organism>
<evidence type="ECO:0000256" key="7">
    <source>
        <dbReference type="ARBA" id="ARBA00022833"/>
    </source>
</evidence>
<dbReference type="InterPro" id="IPR051653">
    <property type="entry name" value="E3_ligase_sorting_rcpt"/>
</dbReference>
<comment type="catalytic activity">
    <reaction evidence="1">
        <text>S-ubiquitinyl-[E2 ubiquitin-conjugating enzyme]-L-cysteine + [acceptor protein]-L-lysine = [E2 ubiquitin-conjugating enzyme]-L-cysteine + N(6)-ubiquitinyl-[acceptor protein]-L-lysine.</text>
        <dbReference type="EC" id="2.3.2.27"/>
    </reaction>
</comment>
<sequence>MDCKDLTWILFCVIWIVCCLVPSSEAYDDNLFSDTLIVIKETNETIQSKIASFGPRIYDESIEGIIVPMSKLGNERKENGGSTEQEDNEDEDEDQLNENKDHNNKKDQELLLRYGCREVTEKEKQIMYENNPRIKKERFIALVERGGSCSFSDKVRNMQKSGAKAVIVGNNRSDFHLITMYANDDTSDINIPSVFILQYDMFVLKEDAPYKDIYIIESDTDWPAPADIFMITTMLPIIFIFAVFIIFKFRVEASEANLHNESNASLGAATQEEVEALPIKVFSMEKKKENDPETCAVCIDDFQDGDKLRVLPCRHEYHVECIDLWLTTRKSFCPICKRCINDDDADENTPLLGGSSSTNNSYSTDGQSLSSLHSNNHIIDIDSEEGNEEENNFQQNSVDPSSTTSQEEIIQPIEVEDDNSSDNEPLINLVTRS</sequence>
<feature type="compositionally biased region" description="Polar residues" evidence="11">
    <location>
        <begin position="393"/>
        <end position="408"/>
    </location>
</feature>
<evidence type="ECO:0000256" key="10">
    <source>
        <dbReference type="PROSITE-ProRule" id="PRU00175"/>
    </source>
</evidence>
<evidence type="ECO:0000259" key="14">
    <source>
        <dbReference type="PROSITE" id="PS50089"/>
    </source>
</evidence>
<keyword evidence="6 10" id="KW-0863">Zinc-finger</keyword>
<feature type="signal peptide" evidence="13">
    <location>
        <begin position="1"/>
        <end position="26"/>
    </location>
</feature>
<feature type="transmembrane region" description="Helical" evidence="12">
    <location>
        <begin position="228"/>
        <end position="247"/>
    </location>
</feature>
<dbReference type="SMART" id="SM00184">
    <property type="entry name" value="RING"/>
    <property type="match status" value="1"/>
</dbReference>
<feature type="region of interest" description="Disordered" evidence="11">
    <location>
        <begin position="385"/>
        <end position="433"/>
    </location>
</feature>
<dbReference type="InterPro" id="IPR001841">
    <property type="entry name" value="Znf_RING"/>
</dbReference>
<feature type="compositionally biased region" description="Acidic residues" evidence="11">
    <location>
        <begin position="84"/>
        <end position="96"/>
    </location>
</feature>
<keyword evidence="13" id="KW-0732">Signal</keyword>
<dbReference type="Proteomes" id="UP000193719">
    <property type="component" value="Unassembled WGS sequence"/>
</dbReference>
<dbReference type="OrthoDB" id="8062037at2759"/>
<evidence type="ECO:0000256" key="3">
    <source>
        <dbReference type="ARBA" id="ARBA00012483"/>
    </source>
</evidence>
<dbReference type="GO" id="GO:0008270">
    <property type="term" value="F:zinc ion binding"/>
    <property type="evidence" value="ECO:0007669"/>
    <property type="project" value="UniProtKB-KW"/>
</dbReference>
<keyword evidence="4 12" id="KW-0812">Transmembrane</keyword>
<evidence type="ECO:0000256" key="2">
    <source>
        <dbReference type="ARBA" id="ARBA00004167"/>
    </source>
</evidence>
<keyword evidence="8 12" id="KW-1133">Transmembrane helix</keyword>
<feature type="compositionally biased region" description="Low complexity" evidence="11">
    <location>
        <begin position="351"/>
        <end position="364"/>
    </location>
</feature>
<dbReference type="Gene3D" id="3.30.40.10">
    <property type="entry name" value="Zinc/RING finger domain, C3HC4 (zinc finger)"/>
    <property type="match status" value="1"/>
</dbReference>
<evidence type="ECO:0000313" key="16">
    <source>
        <dbReference type="Proteomes" id="UP000193719"/>
    </source>
</evidence>
<dbReference type="Gene3D" id="3.50.30.30">
    <property type="match status" value="1"/>
</dbReference>
<dbReference type="EC" id="2.3.2.27" evidence="3"/>
<reference evidence="15 16" key="1">
    <citation type="submission" date="2016-08" db="EMBL/GenBank/DDBJ databases">
        <title>Genomes of anaerobic fungi encode conserved fungal cellulosomes for biomass hydrolysis.</title>
        <authorList>
            <consortium name="DOE Joint Genome Institute"/>
            <person name="Haitjema C.H."/>
            <person name="Gilmore S.P."/>
            <person name="Henske J.K."/>
            <person name="Solomon K.V."/>
            <person name="De Groot R."/>
            <person name="Kuo A."/>
            <person name="Mondo S.J."/>
            <person name="Salamov A.A."/>
            <person name="Labutti K."/>
            <person name="Zhao Z."/>
            <person name="Chiniquy J."/>
            <person name="Barry K."/>
            <person name="Brewer H.M."/>
            <person name="Purvine S.O."/>
            <person name="Wright A.T."/>
            <person name="Boxma B."/>
            <person name="Van Alen T."/>
            <person name="Hackstein J.H."/>
            <person name="Baker S.E."/>
            <person name="Grigoriev I.V."/>
            <person name="O'Malley M.A."/>
        </authorList>
    </citation>
    <scope>NUCLEOTIDE SEQUENCE [LARGE SCALE GENOMIC DNA]</scope>
    <source>
        <strain evidence="16">finn</strain>
    </source>
</reference>
<accession>A0A1Y1UQQ9</accession>
<proteinExistence type="predicted"/>
<dbReference type="InterPro" id="IPR046450">
    <property type="entry name" value="PA_dom_sf"/>
</dbReference>
<dbReference type="Pfam" id="PF02225">
    <property type="entry name" value="PA"/>
    <property type="match status" value="1"/>
</dbReference>
<feature type="region of interest" description="Disordered" evidence="11">
    <location>
        <begin position="350"/>
        <end position="373"/>
    </location>
</feature>
<dbReference type="AlphaFoldDB" id="A0A1Y1UQQ9"/>
<evidence type="ECO:0000256" key="6">
    <source>
        <dbReference type="ARBA" id="ARBA00022771"/>
    </source>
</evidence>
<evidence type="ECO:0000256" key="1">
    <source>
        <dbReference type="ARBA" id="ARBA00000900"/>
    </source>
</evidence>
<evidence type="ECO:0000313" key="15">
    <source>
        <dbReference type="EMBL" id="ORX40390.1"/>
    </source>
</evidence>
<dbReference type="PROSITE" id="PS50089">
    <property type="entry name" value="ZF_RING_2"/>
    <property type="match status" value="1"/>
</dbReference>
<evidence type="ECO:0000256" key="5">
    <source>
        <dbReference type="ARBA" id="ARBA00022723"/>
    </source>
</evidence>
<dbReference type="GO" id="GO:0061630">
    <property type="term" value="F:ubiquitin protein ligase activity"/>
    <property type="evidence" value="ECO:0007669"/>
    <property type="project" value="UniProtKB-EC"/>
</dbReference>
<dbReference type="PANTHER" id="PTHR47168">
    <property type="entry name" value="RING ZINC FINGER DOMAIN SUPERFAMILY PROTEIN-RELATED"/>
    <property type="match status" value="1"/>
</dbReference>